<dbReference type="Pfam" id="PF01694">
    <property type="entry name" value="Rhomboid"/>
    <property type="match status" value="1"/>
</dbReference>
<evidence type="ECO:0000256" key="4">
    <source>
        <dbReference type="ARBA" id="ARBA00023136"/>
    </source>
</evidence>
<feature type="transmembrane region" description="Helical" evidence="6">
    <location>
        <begin position="194"/>
        <end position="213"/>
    </location>
</feature>
<name>A0A5B2VN97_9BACT</name>
<comment type="caution">
    <text evidence="9">The sequence shown here is derived from an EMBL/GenBank/DDBJ whole genome shotgun (WGS) entry which is preliminary data.</text>
</comment>
<keyword evidence="9" id="KW-0378">Hydrolase</keyword>
<keyword evidence="10" id="KW-1185">Reference proteome</keyword>
<feature type="compositionally biased region" description="Basic residues" evidence="5">
    <location>
        <begin position="244"/>
        <end position="260"/>
    </location>
</feature>
<comment type="subcellular location">
    <subcellularLocation>
        <location evidence="1">Membrane</location>
        <topology evidence="1">Multi-pass membrane protein</topology>
    </subcellularLocation>
</comment>
<accession>A0A5B2VN97</accession>
<dbReference type="InterPro" id="IPR035952">
    <property type="entry name" value="Rhomboid-like_sf"/>
</dbReference>
<keyword evidence="4 6" id="KW-0472">Membrane</keyword>
<protein>
    <submittedName>
        <fullName evidence="9">Rhomboid family intramembrane serine protease</fullName>
    </submittedName>
</protein>
<sequence>MNGTSFQSDIRYWLRQGNTVNHLLFWNIVVFVVLGLLYLIAYFGGPGTIFSFTFDQLVLHSELGTFIRKPWGLVTYMFTHLNIFHIFFNMLNLYWFGNLFRTFLGNKRILPLYLLGGIAGGLLYILTFYILMPAGVGLPLLGASASVMCLLVACATLTPNYEIGLLLLGSVRLKWLALAVIVLDLISIPQGNMGGMIAHLGGAALGFIYIKLLKNGADLCQPLIWVFDALSGGRNGSTVSAAPKSRRTSFKPKKSPLKVVKKVEENRQSRLDQLLDKINEKGISSLSPEEKAWLDKHSRD</sequence>
<feature type="domain" description="Peptidase S54 rhomboid" evidence="7">
    <location>
        <begin position="69"/>
        <end position="213"/>
    </location>
</feature>
<evidence type="ECO:0000256" key="1">
    <source>
        <dbReference type="ARBA" id="ARBA00004141"/>
    </source>
</evidence>
<feature type="transmembrane region" description="Helical" evidence="6">
    <location>
        <begin position="138"/>
        <end position="158"/>
    </location>
</feature>
<dbReference type="GO" id="GO:0006508">
    <property type="term" value="P:proteolysis"/>
    <property type="evidence" value="ECO:0007669"/>
    <property type="project" value="UniProtKB-KW"/>
</dbReference>
<dbReference type="InterPro" id="IPR022764">
    <property type="entry name" value="Peptidase_S54_rhomboid_dom"/>
</dbReference>
<dbReference type="Pfam" id="PF20216">
    <property type="entry name" value="DUF6576"/>
    <property type="match status" value="1"/>
</dbReference>
<evidence type="ECO:0000256" key="3">
    <source>
        <dbReference type="ARBA" id="ARBA00022989"/>
    </source>
</evidence>
<feature type="transmembrane region" description="Helical" evidence="6">
    <location>
        <begin position="165"/>
        <end position="188"/>
    </location>
</feature>
<keyword evidence="3 6" id="KW-1133">Transmembrane helix</keyword>
<feature type="region of interest" description="Disordered" evidence="5">
    <location>
        <begin position="234"/>
        <end position="262"/>
    </location>
</feature>
<evidence type="ECO:0000313" key="10">
    <source>
        <dbReference type="Proteomes" id="UP000324611"/>
    </source>
</evidence>
<dbReference type="Proteomes" id="UP000324611">
    <property type="component" value="Unassembled WGS sequence"/>
</dbReference>
<dbReference type="PANTHER" id="PTHR43066:SF11">
    <property type="entry name" value="PEPTIDASE S54 RHOMBOID DOMAIN-CONTAINING PROTEIN"/>
    <property type="match status" value="1"/>
</dbReference>
<dbReference type="GO" id="GO:0004252">
    <property type="term" value="F:serine-type endopeptidase activity"/>
    <property type="evidence" value="ECO:0007669"/>
    <property type="project" value="InterPro"/>
</dbReference>
<evidence type="ECO:0000313" key="9">
    <source>
        <dbReference type="EMBL" id="KAA2240244.1"/>
    </source>
</evidence>
<dbReference type="RefSeq" id="WP_149841422.1">
    <property type="nucleotide sequence ID" value="NZ_VUOC01000004.1"/>
</dbReference>
<dbReference type="InterPro" id="IPR046483">
    <property type="entry name" value="DUF6576"/>
</dbReference>
<evidence type="ECO:0000259" key="7">
    <source>
        <dbReference type="Pfam" id="PF01694"/>
    </source>
</evidence>
<keyword evidence="9" id="KW-0645">Protease</keyword>
<dbReference type="EMBL" id="VUOC01000004">
    <property type="protein sequence ID" value="KAA2240244.1"/>
    <property type="molecule type" value="Genomic_DNA"/>
</dbReference>
<proteinExistence type="predicted"/>
<gene>
    <name evidence="9" type="ORF">F0L74_29200</name>
</gene>
<dbReference type="GO" id="GO:0016020">
    <property type="term" value="C:membrane"/>
    <property type="evidence" value="ECO:0007669"/>
    <property type="project" value="UniProtKB-SubCell"/>
</dbReference>
<organism evidence="9 10">
    <name type="scientific">Chitinophaga agrisoli</name>
    <dbReference type="NCBI Taxonomy" id="2607653"/>
    <lineage>
        <taxon>Bacteria</taxon>
        <taxon>Pseudomonadati</taxon>
        <taxon>Bacteroidota</taxon>
        <taxon>Chitinophagia</taxon>
        <taxon>Chitinophagales</taxon>
        <taxon>Chitinophagaceae</taxon>
        <taxon>Chitinophaga</taxon>
    </lineage>
</organism>
<feature type="transmembrane region" description="Helical" evidence="6">
    <location>
        <begin position="109"/>
        <end position="132"/>
    </location>
</feature>
<evidence type="ECO:0000256" key="6">
    <source>
        <dbReference type="SAM" id="Phobius"/>
    </source>
</evidence>
<evidence type="ECO:0000256" key="2">
    <source>
        <dbReference type="ARBA" id="ARBA00022692"/>
    </source>
</evidence>
<feature type="transmembrane region" description="Helical" evidence="6">
    <location>
        <begin position="73"/>
        <end position="97"/>
    </location>
</feature>
<dbReference type="SUPFAM" id="SSF144091">
    <property type="entry name" value="Rhomboid-like"/>
    <property type="match status" value="1"/>
</dbReference>
<evidence type="ECO:0000259" key="8">
    <source>
        <dbReference type="Pfam" id="PF20216"/>
    </source>
</evidence>
<keyword evidence="2 6" id="KW-0812">Transmembrane</keyword>
<reference evidence="9 10" key="2">
    <citation type="submission" date="2019-09" db="EMBL/GenBank/DDBJ databases">
        <authorList>
            <person name="Jin C."/>
        </authorList>
    </citation>
    <scope>NUCLEOTIDE SEQUENCE [LARGE SCALE GENOMIC DNA]</scope>
    <source>
        <strain evidence="9 10">BN140078</strain>
    </source>
</reference>
<feature type="domain" description="DUF6576" evidence="8">
    <location>
        <begin position="265"/>
        <end position="299"/>
    </location>
</feature>
<reference evidence="9 10" key="1">
    <citation type="submission" date="2019-09" db="EMBL/GenBank/DDBJ databases">
        <title>Chitinophaga ginsengihumi sp. nov., isolated from soil of ginseng rhizosphere.</title>
        <authorList>
            <person name="Lee J."/>
        </authorList>
    </citation>
    <scope>NUCLEOTIDE SEQUENCE [LARGE SCALE GENOMIC DNA]</scope>
    <source>
        <strain evidence="9 10">BN140078</strain>
    </source>
</reference>
<dbReference type="AlphaFoldDB" id="A0A5B2VN97"/>
<dbReference type="PANTHER" id="PTHR43066">
    <property type="entry name" value="RHOMBOID-RELATED PROTEIN"/>
    <property type="match status" value="1"/>
</dbReference>
<evidence type="ECO:0000256" key="5">
    <source>
        <dbReference type="SAM" id="MobiDB-lite"/>
    </source>
</evidence>
<feature type="transmembrane region" description="Helical" evidence="6">
    <location>
        <begin position="23"/>
        <end position="44"/>
    </location>
</feature>
<dbReference type="Gene3D" id="1.20.1540.10">
    <property type="entry name" value="Rhomboid-like"/>
    <property type="match status" value="1"/>
</dbReference>